<dbReference type="Proteomes" id="UP000553632">
    <property type="component" value="Unassembled WGS sequence"/>
</dbReference>
<accession>A0A7J6R8E3</accession>
<evidence type="ECO:0000313" key="1">
    <source>
        <dbReference type="EMBL" id="KAF4716934.1"/>
    </source>
</evidence>
<organism evidence="1 2">
    <name type="scientific">Perkinsus olseni</name>
    <name type="common">Perkinsus atlanticus</name>
    <dbReference type="NCBI Taxonomy" id="32597"/>
    <lineage>
        <taxon>Eukaryota</taxon>
        <taxon>Sar</taxon>
        <taxon>Alveolata</taxon>
        <taxon>Perkinsozoa</taxon>
        <taxon>Perkinsea</taxon>
        <taxon>Perkinsida</taxon>
        <taxon>Perkinsidae</taxon>
        <taxon>Perkinsus</taxon>
    </lineage>
</organism>
<feature type="non-terminal residue" evidence="1">
    <location>
        <position position="236"/>
    </location>
</feature>
<sequence>MAKQTFALGDTPKSIAYFTDLFNSITLQKDARSTISVAKQHNYLKGFLYVLRSRYGKETMDVPPEERVDVILPKVSIGDVSTTVGQPLHRAGSDGTEDAAGGRSDFVTFTNHPIETEVESWGSICGLSPDTDRAPADDSGVILVGQWVYATLVVTNPLQIPIDITDIRLDFEDPTLVDSSLGEPIHLEGGQMATVRVDITPRVVGKIVVTGAQWVLDNTAPCCWTCPKEQRVSVTA</sequence>
<keyword evidence="2" id="KW-1185">Reference proteome</keyword>
<comment type="caution">
    <text evidence="1">The sequence shown here is derived from an EMBL/GenBank/DDBJ whole genome shotgun (WGS) entry which is preliminary data.</text>
</comment>
<dbReference type="EMBL" id="JABANO010027379">
    <property type="protein sequence ID" value="KAF4716934.1"/>
    <property type="molecule type" value="Genomic_DNA"/>
</dbReference>
<protein>
    <submittedName>
        <fullName evidence="1">Trafficking protein particle complex 8</fullName>
    </submittedName>
</protein>
<proteinExistence type="predicted"/>
<reference evidence="1 2" key="1">
    <citation type="submission" date="2020-04" db="EMBL/GenBank/DDBJ databases">
        <title>Perkinsus olseni comparative genomics.</title>
        <authorList>
            <person name="Bogema D.R."/>
        </authorList>
    </citation>
    <scope>NUCLEOTIDE SEQUENCE [LARGE SCALE GENOMIC DNA]</scope>
    <source>
        <strain evidence="1 2">ATCC PRA-207</strain>
    </source>
</reference>
<gene>
    <name evidence="1" type="primary">TRAPPC8_4</name>
    <name evidence="1" type="ORF">FOZ63_016976</name>
</gene>
<name>A0A7J6R8E3_PEROL</name>
<evidence type="ECO:0000313" key="2">
    <source>
        <dbReference type="Proteomes" id="UP000553632"/>
    </source>
</evidence>
<dbReference type="AlphaFoldDB" id="A0A7J6R8E3"/>